<evidence type="ECO:0000256" key="4">
    <source>
        <dbReference type="ARBA" id="ARBA00021247"/>
    </source>
</evidence>
<dbReference type="EC" id="3.5.1.122" evidence="3 8"/>
<accession>A0A2I0HLH7</accession>
<evidence type="ECO:0000256" key="6">
    <source>
        <dbReference type="ARBA" id="ARBA00029677"/>
    </source>
</evidence>
<dbReference type="PANTHER" id="PTHR13035:SF0">
    <property type="entry name" value="PROTEIN N-TERMINAL GLUTAMINE AMIDOHYDROLASE"/>
    <property type="match status" value="1"/>
</dbReference>
<proteinExistence type="inferred from homology"/>
<dbReference type="InterPro" id="IPR023128">
    <property type="entry name" value="Prot_N_Gln_amidohydro_ab_roll"/>
</dbReference>
<dbReference type="AlphaFoldDB" id="A0A2I0HLH7"/>
<comment type="similarity">
    <text evidence="1 8">Belongs to the NTAQ1 family.</text>
</comment>
<evidence type="ECO:0000313" key="9">
    <source>
        <dbReference type="EMBL" id="PKI32330.1"/>
    </source>
</evidence>
<evidence type="ECO:0000256" key="8">
    <source>
        <dbReference type="RuleBase" id="RU367082"/>
    </source>
</evidence>
<keyword evidence="5 8" id="KW-0378">Hydrolase</keyword>
<dbReference type="GO" id="GO:0070773">
    <property type="term" value="F:protein-N-terminal glutamine amidohydrolase activity"/>
    <property type="evidence" value="ECO:0007669"/>
    <property type="project" value="UniProtKB-UniRule"/>
</dbReference>
<dbReference type="InterPro" id="IPR037132">
    <property type="entry name" value="N_Gln_amidohydro_ab_roll_sf"/>
</dbReference>
<reference evidence="9 10" key="1">
    <citation type="submission" date="2017-11" db="EMBL/GenBank/DDBJ databases">
        <title>De-novo sequencing of pomegranate (Punica granatum L.) genome.</title>
        <authorList>
            <person name="Akparov Z."/>
            <person name="Amiraslanov A."/>
            <person name="Hajiyeva S."/>
            <person name="Abbasov M."/>
            <person name="Kaur K."/>
            <person name="Hamwieh A."/>
            <person name="Solovyev V."/>
            <person name="Salamov A."/>
            <person name="Braich B."/>
            <person name="Kosarev P."/>
            <person name="Mahmoud A."/>
            <person name="Hajiyev E."/>
            <person name="Babayeva S."/>
            <person name="Izzatullayeva V."/>
            <person name="Mammadov A."/>
            <person name="Mammadov A."/>
            <person name="Sharifova S."/>
            <person name="Ojaghi J."/>
            <person name="Eynullazada K."/>
            <person name="Bayramov B."/>
            <person name="Abdulazimova A."/>
            <person name="Shahmuradov I."/>
        </authorList>
    </citation>
    <scope>NUCLEOTIDE SEQUENCE [LARGE SCALE GENOMIC DNA]</scope>
    <source>
        <strain evidence="10">cv. AG2017</strain>
        <tissue evidence="9">Leaf</tissue>
    </source>
</reference>
<comment type="subunit">
    <text evidence="2 8">Monomer.</text>
</comment>
<dbReference type="Gene3D" id="3.10.620.10">
    <property type="entry name" value="Protein N-terminal glutamine amidohydrolase, alpha beta roll"/>
    <property type="match status" value="1"/>
</dbReference>
<comment type="caution">
    <text evidence="9">The sequence shown here is derived from an EMBL/GenBank/DDBJ whole genome shotgun (WGS) entry which is preliminary data.</text>
</comment>
<dbReference type="GO" id="GO:0008418">
    <property type="term" value="F:protein-N-terminal asparagine amidohydrolase activity"/>
    <property type="evidence" value="ECO:0007669"/>
    <property type="project" value="UniProtKB-UniRule"/>
</dbReference>
<dbReference type="GeneID" id="116209271"/>
<gene>
    <name evidence="9" type="ORF">CRG98_047277</name>
</gene>
<evidence type="ECO:0000256" key="7">
    <source>
        <dbReference type="ARBA" id="ARBA00048768"/>
    </source>
</evidence>
<dbReference type="Pfam" id="PF09764">
    <property type="entry name" value="Nt_Gln_amidase"/>
    <property type="match status" value="1"/>
</dbReference>
<dbReference type="GO" id="GO:0005829">
    <property type="term" value="C:cytosol"/>
    <property type="evidence" value="ECO:0007669"/>
    <property type="project" value="TreeGrafter"/>
</dbReference>
<evidence type="ECO:0000256" key="2">
    <source>
        <dbReference type="ARBA" id="ARBA00011245"/>
    </source>
</evidence>
<name>A0A2I0HLH7_PUNGR</name>
<comment type="catalytic activity">
    <reaction evidence="7 8">
        <text>N-terminal L-glutaminyl-[protein] + H2O = N-terminal L-glutamyl-[protein] + NH4(+)</text>
        <dbReference type="Rhea" id="RHEA:50680"/>
        <dbReference type="Rhea" id="RHEA-COMP:12668"/>
        <dbReference type="Rhea" id="RHEA-COMP:12777"/>
        <dbReference type="ChEBI" id="CHEBI:15377"/>
        <dbReference type="ChEBI" id="CHEBI:28938"/>
        <dbReference type="ChEBI" id="CHEBI:64721"/>
        <dbReference type="ChEBI" id="CHEBI:64722"/>
        <dbReference type="EC" id="3.5.1.122"/>
    </reaction>
</comment>
<keyword evidence="10" id="KW-1185">Reference proteome</keyword>
<dbReference type="Proteomes" id="UP000233551">
    <property type="component" value="Unassembled WGS sequence"/>
</dbReference>
<evidence type="ECO:0000313" key="10">
    <source>
        <dbReference type="Proteomes" id="UP000233551"/>
    </source>
</evidence>
<organism evidence="9 10">
    <name type="scientific">Punica granatum</name>
    <name type="common">Pomegranate</name>
    <dbReference type="NCBI Taxonomy" id="22663"/>
    <lineage>
        <taxon>Eukaryota</taxon>
        <taxon>Viridiplantae</taxon>
        <taxon>Streptophyta</taxon>
        <taxon>Embryophyta</taxon>
        <taxon>Tracheophyta</taxon>
        <taxon>Spermatophyta</taxon>
        <taxon>Magnoliopsida</taxon>
        <taxon>eudicotyledons</taxon>
        <taxon>Gunneridae</taxon>
        <taxon>Pentapetalae</taxon>
        <taxon>rosids</taxon>
        <taxon>malvids</taxon>
        <taxon>Myrtales</taxon>
        <taxon>Lythraceae</taxon>
        <taxon>Punica</taxon>
    </lineage>
</organism>
<dbReference type="EMBL" id="PGOL01007803">
    <property type="protein sequence ID" value="PKI32330.1"/>
    <property type="molecule type" value="Genomic_DNA"/>
</dbReference>
<dbReference type="OrthoDB" id="191192at2759"/>
<comment type="function">
    <text evidence="8">Mediates the side-chain deamidation of N-terminal glutamine residues to glutamate, an important step in N-end rule pathway of protein degradation. Conversion of the resulting N-terminal glutamine to glutamate renders the protein susceptible to arginylation, polyubiquitination and degradation as specified by the N-end rule. Does not act on substrates with internal or C-terminal glutamine and does not act on non-glutamine residues in any position.</text>
</comment>
<evidence type="ECO:0000256" key="1">
    <source>
        <dbReference type="ARBA" id="ARBA00008985"/>
    </source>
</evidence>
<evidence type="ECO:0000256" key="5">
    <source>
        <dbReference type="ARBA" id="ARBA00022801"/>
    </source>
</evidence>
<protein>
    <recommendedName>
        <fullName evidence="4 8">Protein N-terminal glutamine amidohydrolase</fullName>
        <ecNumber evidence="3 8">3.5.1.122</ecNumber>
    </recommendedName>
    <alternativeName>
        <fullName evidence="6 8">Protein NH2-terminal glutamine deamidase</fullName>
    </alternativeName>
</protein>
<evidence type="ECO:0000256" key="3">
    <source>
        <dbReference type="ARBA" id="ARBA00012718"/>
    </source>
</evidence>
<dbReference type="FunFam" id="3.10.620.10:FF:000001">
    <property type="entry name" value="Blast:Protein N-terminal glutamine amidohydrolase"/>
    <property type="match status" value="1"/>
</dbReference>
<dbReference type="PANTHER" id="PTHR13035">
    <property type="entry name" value="PROTEIN N-TERMINAL GLUTAMINE AMIDOHYDROLASE"/>
    <property type="match status" value="1"/>
</dbReference>
<dbReference type="GO" id="GO:0005634">
    <property type="term" value="C:nucleus"/>
    <property type="evidence" value="ECO:0007669"/>
    <property type="project" value="TreeGrafter"/>
</dbReference>
<dbReference type="InterPro" id="IPR039733">
    <property type="entry name" value="NTAQ1"/>
</dbReference>
<dbReference type="STRING" id="22663.A0A2I0HLH7"/>
<sequence length="218" mass="24860">MQRMASSVPADNSQYTHTPFYCEENVYFLCKKLIEDGVANADGSDLFVVFISNDKKQVPLWHQKASARADGIVLWDYHAICVQRKRGESSAVVWDLDSNLQFPCPLASYVAETIRPSFQLFSEYERFFRVVHAPMFLRSFASDRRHMRDSGGNWVAQPPSYDPIIAEDGAVHNLNEYVEISGRDVVANLEADANSSVYTQRLGIMMNENQLEEFFSKI</sequence>